<dbReference type="PANTHER" id="PTHR47338:SF5">
    <property type="entry name" value="ZN(II)2CYS6 TRANSCRIPTION FACTOR (EUROFUNG)"/>
    <property type="match status" value="1"/>
</dbReference>
<reference evidence="8" key="1">
    <citation type="submission" date="2022-07" db="EMBL/GenBank/DDBJ databases">
        <title>Phylogenomic reconstructions and comparative analyses of Kickxellomycotina fungi.</title>
        <authorList>
            <person name="Reynolds N.K."/>
            <person name="Stajich J.E."/>
            <person name="Barry K."/>
            <person name="Grigoriev I.V."/>
            <person name="Crous P."/>
            <person name="Smith M.E."/>
        </authorList>
    </citation>
    <scope>NUCLEOTIDE SEQUENCE</scope>
    <source>
        <strain evidence="8">NBRC 105414</strain>
    </source>
</reference>
<evidence type="ECO:0000256" key="6">
    <source>
        <dbReference type="SAM" id="MobiDB-lite"/>
    </source>
</evidence>
<evidence type="ECO:0000313" key="9">
    <source>
        <dbReference type="Proteomes" id="UP001140217"/>
    </source>
</evidence>
<dbReference type="OrthoDB" id="2123952at2759"/>
<dbReference type="Pfam" id="PF04082">
    <property type="entry name" value="Fungal_trans"/>
    <property type="match status" value="1"/>
</dbReference>
<dbReference type="GO" id="GO:0006351">
    <property type="term" value="P:DNA-templated transcription"/>
    <property type="evidence" value="ECO:0007669"/>
    <property type="project" value="InterPro"/>
</dbReference>
<dbReference type="InterPro" id="IPR050815">
    <property type="entry name" value="TF_fung"/>
</dbReference>
<feature type="compositionally biased region" description="Polar residues" evidence="6">
    <location>
        <begin position="1"/>
        <end position="14"/>
    </location>
</feature>
<keyword evidence="3" id="KW-0805">Transcription regulation</keyword>
<dbReference type="Gene3D" id="4.10.240.10">
    <property type="entry name" value="Zn(2)-C6 fungal-type DNA-binding domain"/>
    <property type="match status" value="1"/>
</dbReference>
<dbReference type="InterPro" id="IPR001138">
    <property type="entry name" value="Zn2Cys6_DnaBD"/>
</dbReference>
<dbReference type="PROSITE" id="PS50048">
    <property type="entry name" value="ZN2_CY6_FUNGAL_2"/>
    <property type="match status" value="1"/>
</dbReference>
<dbReference type="CDD" id="cd00067">
    <property type="entry name" value="GAL4"/>
    <property type="match status" value="1"/>
</dbReference>
<evidence type="ECO:0000256" key="4">
    <source>
        <dbReference type="ARBA" id="ARBA00023163"/>
    </source>
</evidence>
<comment type="caution">
    <text evidence="8">The sequence shown here is derived from an EMBL/GenBank/DDBJ whole genome shotgun (WGS) entry which is preliminary data.</text>
</comment>
<dbReference type="AlphaFoldDB" id="A0A9W8HGL0"/>
<dbReference type="Pfam" id="PF00172">
    <property type="entry name" value="Zn_clus"/>
    <property type="match status" value="1"/>
</dbReference>
<evidence type="ECO:0000313" key="8">
    <source>
        <dbReference type="EMBL" id="KAJ2784676.1"/>
    </source>
</evidence>
<comment type="subcellular location">
    <subcellularLocation>
        <location evidence="1">Nucleus</location>
    </subcellularLocation>
</comment>
<protein>
    <recommendedName>
        <fullName evidence="7">Zn(2)-C6 fungal-type domain-containing protein</fullName>
    </recommendedName>
</protein>
<evidence type="ECO:0000256" key="1">
    <source>
        <dbReference type="ARBA" id="ARBA00004123"/>
    </source>
</evidence>
<dbReference type="InterPro" id="IPR007219">
    <property type="entry name" value="XnlR_reg_dom"/>
</dbReference>
<dbReference type="CDD" id="cd12148">
    <property type="entry name" value="fungal_TF_MHR"/>
    <property type="match status" value="1"/>
</dbReference>
<dbReference type="PANTHER" id="PTHR47338">
    <property type="entry name" value="ZN(II)2CYS6 TRANSCRIPTION FACTOR (EUROFUNG)-RELATED"/>
    <property type="match status" value="1"/>
</dbReference>
<keyword evidence="2" id="KW-0479">Metal-binding</keyword>
<dbReference type="GO" id="GO:0008270">
    <property type="term" value="F:zinc ion binding"/>
    <property type="evidence" value="ECO:0007669"/>
    <property type="project" value="InterPro"/>
</dbReference>
<dbReference type="SMART" id="SM00906">
    <property type="entry name" value="Fungal_trans"/>
    <property type="match status" value="1"/>
</dbReference>
<gene>
    <name evidence="8" type="ORF">H4R18_000967</name>
</gene>
<keyword evidence="9" id="KW-1185">Reference proteome</keyword>
<sequence length="840" mass="92198">MASGSSFSVDSLLNASRGGVDVDDRRLTPSSFATDSSDRGAGPSSGVASPLVDTATPGREPPPPPPNSSSVGTTDGTPEALAFSAYAVQPVAGQPYHHPQHYHHHHHHSHNPPAAPYPARQWQWQRAPTAGHHHHAHQPAAVDARFWPYPPQLMRQPAATGPPLPLPQPQPQPQQLYYAPHVPWRRERRSKACLRCHTKKIKCEGDGPVCDGCRLAGDECKWVEMKKRGPKPKKPRVHSPGDSAPEYAIDAAGDANPNPDPGPDPDPEPESATDALQPGPQAAQTATMEQVMRRFRSEHVAADTRDAVLCYLDCVYARIPIFHPATLVRRIAFGLVEPLLVDALKLCTARAVGRRTGRAAVDLEPLTASVHRRLLASVERPTLDYIRAVLLAASLLEGDSRFLMHNSLVCLATSLVLRLGWHTLDLGRGADEVPWDEWVELEEKRRTFWCAYQMDSYQSLLSDRPMTIGKTHIFISTPGSDYTWDDVSMPRIMHWPTRHQPDIHRDAVVRMGALSYTFIEHCSLAALASQIAEFLWEARADVLSHQDRAAWQARVTYTRGVPTPPPLPADRCPPASMFDYPDFRRLHDALAEWRAALIPADEIAPAAAAGCAPLERLEDAGSLESRRQAMRLRYFTLRCHYTPLLLLLHFTNRPSFYAADCQPARDVGDVVAFSPAADSGEDRALRTLMSAVFADVHNDGLLACDIADDSWRICVDECHALMAHLARNSDIPPDRLDASIAFCLFVAATVLIRHIRVCRQKIARLCAPAAAAAAGLGLGPGQRQQGIAATRKDMARAAAALRSMWATIKDLGAAWGTRDAEAMLRAMQIDQIAGAADLLL</sequence>
<dbReference type="GO" id="GO:0000981">
    <property type="term" value="F:DNA-binding transcription factor activity, RNA polymerase II-specific"/>
    <property type="evidence" value="ECO:0007669"/>
    <property type="project" value="InterPro"/>
</dbReference>
<name>A0A9W8HGL0_9FUNG</name>
<dbReference type="SMART" id="SM00066">
    <property type="entry name" value="GAL4"/>
    <property type="match status" value="1"/>
</dbReference>
<evidence type="ECO:0000256" key="5">
    <source>
        <dbReference type="ARBA" id="ARBA00023242"/>
    </source>
</evidence>
<dbReference type="PROSITE" id="PS00463">
    <property type="entry name" value="ZN2_CY6_FUNGAL_1"/>
    <property type="match status" value="1"/>
</dbReference>
<proteinExistence type="predicted"/>
<feature type="region of interest" description="Disordered" evidence="6">
    <location>
        <begin position="1"/>
        <end position="77"/>
    </location>
</feature>
<evidence type="ECO:0000256" key="2">
    <source>
        <dbReference type="ARBA" id="ARBA00022723"/>
    </source>
</evidence>
<evidence type="ECO:0000256" key="3">
    <source>
        <dbReference type="ARBA" id="ARBA00023015"/>
    </source>
</evidence>
<evidence type="ECO:0000259" key="7">
    <source>
        <dbReference type="PROSITE" id="PS50048"/>
    </source>
</evidence>
<feature type="compositionally biased region" description="Basic residues" evidence="6">
    <location>
        <begin position="228"/>
        <end position="237"/>
    </location>
</feature>
<keyword evidence="5" id="KW-0539">Nucleus</keyword>
<keyword evidence="4" id="KW-0804">Transcription</keyword>
<dbReference type="Proteomes" id="UP001140217">
    <property type="component" value="Unassembled WGS sequence"/>
</dbReference>
<feature type="compositionally biased region" description="Basic residues" evidence="6">
    <location>
        <begin position="98"/>
        <end position="110"/>
    </location>
</feature>
<dbReference type="EMBL" id="JANBUL010000022">
    <property type="protein sequence ID" value="KAJ2784676.1"/>
    <property type="molecule type" value="Genomic_DNA"/>
</dbReference>
<dbReference type="GO" id="GO:0005634">
    <property type="term" value="C:nucleus"/>
    <property type="evidence" value="ECO:0007669"/>
    <property type="project" value="UniProtKB-SubCell"/>
</dbReference>
<organism evidence="8 9">
    <name type="scientific">Coemansia javaensis</name>
    <dbReference type="NCBI Taxonomy" id="2761396"/>
    <lineage>
        <taxon>Eukaryota</taxon>
        <taxon>Fungi</taxon>
        <taxon>Fungi incertae sedis</taxon>
        <taxon>Zoopagomycota</taxon>
        <taxon>Kickxellomycotina</taxon>
        <taxon>Kickxellomycetes</taxon>
        <taxon>Kickxellales</taxon>
        <taxon>Kickxellaceae</taxon>
        <taxon>Coemansia</taxon>
    </lineage>
</organism>
<dbReference type="GO" id="GO:0003677">
    <property type="term" value="F:DNA binding"/>
    <property type="evidence" value="ECO:0007669"/>
    <property type="project" value="InterPro"/>
</dbReference>
<accession>A0A9W8HGL0</accession>
<feature type="region of interest" description="Disordered" evidence="6">
    <location>
        <begin position="94"/>
        <end position="117"/>
    </location>
</feature>
<feature type="region of interest" description="Disordered" evidence="6">
    <location>
        <begin position="226"/>
        <end position="287"/>
    </location>
</feature>
<dbReference type="InterPro" id="IPR036864">
    <property type="entry name" value="Zn2-C6_fun-type_DNA-bd_sf"/>
</dbReference>
<dbReference type="SUPFAM" id="SSF57701">
    <property type="entry name" value="Zn2/Cys6 DNA-binding domain"/>
    <property type="match status" value="1"/>
</dbReference>
<feature type="domain" description="Zn(2)-C6 fungal-type" evidence="7">
    <location>
        <begin position="192"/>
        <end position="222"/>
    </location>
</feature>